<evidence type="ECO:0000313" key="3">
    <source>
        <dbReference type="Proteomes" id="UP000062788"/>
    </source>
</evidence>
<sequence>MNHITKRALAPHACRSFSPAVLGSGRREHALGSSGIDRAEHAAGIGDEHSTVSGMMTTRANAFVYALHVPTVAPIVGAYLALSACRA</sequence>
<dbReference type="Proteomes" id="UP000062788">
    <property type="component" value="Unassembled WGS sequence"/>
</dbReference>
<keyword evidence="3" id="KW-1185">Reference proteome</keyword>
<gene>
    <name evidence="2" type="ORF">WS67_16450</name>
</gene>
<dbReference type="EMBL" id="LOWA01000034">
    <property type="protein sequence ID" value="KVE26449.1"/>
    <property type="molecule type" value="Genomic_DNA"/>
</dbReference>
<reference evidence="2 3" key="1">
    <citation type="submission" date="2015-11" db="EMBL/GenBank/DDBJ databases">
        <title>Expanding the genomic diversity of Burkholderia species for the development of highly accurate diagnostics.</title>
        <authorList>
            <person name="Sahl J."/>
            <person name="Keim P."/>
            <person name="Wagner D."/>
        </authorList>
    </citation>
    <scope>NUCLEOTIDE SEQUENCE [LARGE SCALE GENOMIC DNA]</scope>
    <source>
        <strain evidence="2 3">TSV85</strain>
    </source>
</reference>
<feature type="transmembrane region" description="Helical" evidence="1">
    <location>
        <begin position="62"/>
        <end position="82"/>
    </location>
</feature>
<evidence type="ECO:0000313" key="2">
    <source>
        <dbReference type="EMBL" id="KVE26449.1"/>
    </source>
</evidence>
<name>A0A118DNF1_9BURK</name>
<keyword evidence="1" id="KW-1133">Transmembrane helix</keyword>
<evidence type="ECO:0000256" key="1">
    <source>
        <dbReference type="SAM" id="Phobius"/>
    </source>
</evidence>
<comment type="caution">
    <text evidence="2">The sequence shown here is derived from an EMBL/GenBank/DDBJ whole genome shotgun (WGS) entry which is preliminary data.</text>
</comment>
<dbReference type="RefSeq" id="WP_059518255.1">
    <property type="nucleotide sequence ID" value="NZ_CP013448.1"/>
</dbReference>
<accession>A0A118DNF1</accession>
<organism evidence="2 3">
    <name type="scientific">Burkholderia singularis</name>
    <dbReference type="NCBI Taxonomy" id="1503053"/>
    <lineage>
        <taxon>Bacteria</taxon>
        <taxon>Pseudomonadati</taxon>
        <taxon>Pseudomonadota</taxon>
        <taxon>Betaproteobacteria</taxon>
        <taxon>Burkholderiales</taxon>
        <taxon>Burkholderiaceae</taxon>
        <taxon>Burkholderia</taxon>
        <taxon>pseudomallei group</taxon>
    </lineage>
</organism>
<protein>
    <submittedName>
        <fullName evidence="2">Uncharacterized protein</fullName>
    </submittedName>
</protein>
<dbReference type="AlphaFoldDB" id="A0A118DNF1"/>
<keyword evidence="1" id="KW-0472">Membrane</keyword>
<proteinExistence type="predicted"/>
<keyword evidence="1" id="KW-0812">Transmembrane</keyword>